<reference evidence="6" key="1">
    <citation type="submission" date="2021-08" db="EMBL/GenBank/DDBJ databases">
        <authorList>
            <person name="Zhang H."/>
            <person name="Xu M."/>
            <person name="Yu Z."/>
            <person name="Yang L."/>
            <person name="Cai Y."/>
        </authorList>
    </citation>
    <scope>NUCLEOTIDE SEQUENCE</scope>
    <source>
        <strain evidence="6">CHL1</strain>
    </source>
</reference>
<keyword evidence="2" id="KW-0238">DNA-binding</keyword>
<evidence type="ECO:0000256" key="2">
    <source>
        <dbReference type="ARBA" id="ARBA00023125"/>
    </source>
</evidence>
<dbReference type="AlphaFoldDB" id="A0A9E6UQP8"/>
<dbReference type="GO" id="GO:0003677">
    <property type="term" value="F:DNA binding"/>
    <property type="evidence" value="ECO:0007669"/>
    <property type="project" value="UniProtKB-KW"/>
</dbReference>
<dbReference type="Pfam" id="PF00027">
    <property type="entry name" value="cNMP_binding"/>
    <property type="match status" value="1"/>
</dbReference>
<gene>
    <name evidence="6" type="ORF">K6K41_07120</name>
</gene>
<dbReference type="InterPro" id="IPR036390">
    <property type="entry name" value="WH_DNA-bd_sf"/>
</dbReference>
<accession>A0A9E6UQP8</accession>
<evidence type="ECO:0000313" key="6">
    <source>
        <dbReference type="EMBL" id="QZO01280.1"/>
    </source>
</evidence>
<feature type="domain" description="HTH crp-type" evidence="5">
    <location>
        <begin position="126"/>
        <end position="200"/>
    </location>
</feature>
<dbReference type="InterPro" id="IPR012318">
    <property type="entry name" value="HTH_CRP"/>
</dbReference>
<dbReference type="Gene3D" id="2.60.120.10">
    <property type="entry name" value="Jelly Rolls"/>
    <property type="match status" value="1"/>
</dbReference>
<dbReference type="CDD" id="cd00038">
    <property type="entry name" value="CAP_ED"/>
    <property type="match status" value="1"/>
</dbReference>
<dbReference type="InterPro" id="IPR018490">
    <property type="entry name" value="cNMP-bd_dom_sf"/>
</dbReference>
<dbReference type="GO" id="GO:0006355">
    <property type="term" value="P:regulation of DNA-templated transcription"/>
    <property type="evidence" value="ECO:0007669"/>
    <property type="project" value="InterPro"/>
</dbReference>
<dbReference type="KEGG" id="cmet:K6K41_07120"/>
<organism evidence="6 7">
    <name type="scientific">Chenggangzhangella methanolivorans</name>
    <dbReference type="NCBI Taxonomy" id="1437009"/>
    <lineage>
        <taxon>Bacteria</taxon>
        <taxon>Pseudomonadati</taxon>
        <taxon>Pseudomonadota</taxon>
        <taxon>Alphaproteobacteria</taxon>
        <taxon>Hyphomicrobiales</taxon>
        <taxon>Methylopilaceae</taxon>
        <taxon>Chenggangzhangella</taxon>
    </lineage>
</organism>
<evidence type="ECO:0000259" key="4">
    <source>
        <dbReference type="Pfam" id="PF00027"/>
    </source>
</evidence>
<dbReference type="InterPro" id="IPR000595">
    <property type="entry name" value="cNMP-bd_dom"/>
</dbReference>
<dbReference type="InterPro" id="IPR014710">
    <property type="entry name" value="RmlC-like_jellyroll"/>
</dbReference>
<keyword evidence="3" id="KW-0804">Transcription</keyword>
<feature type="domain" description="Cyclic nucleotide-binding" evidence="4">
    <location>
        <begin position="6"/>
        <end position="88"/>
    </location>
</feature>
<evidence type="ECO:0000256" key="1">
    <source>
        <dbReference type="ARBA" id="ARBA00023015"/>
    </source>
</evidence>
<dbReference type="Proteomes" id="UP000825701">
    <property type="component" value="Chromosome"/>
</dbReference>
<sequence length="215" mass="24056">MSQRKRRVDPNQPIVLPNDASEEAYLIQRGWACVYKLLPDGSRQVLSFSLPGDIVGLPGLSLEGASPFWFESLTEVEISSISSATLFRGLASEPAVARAMQWSVALESAILIERLISLGRRSALVRTAHFILELATRLSLIGEDTRRGFDCPVNQYWLADALGLTAIHLNRVLRELREAHLLTMRSGHVEIHNFEGLRELAAFDADYLTPPKRRH</sequence>
<evidence type="ECO:0000313" key="7">
    <source>
        <dbReference type="Proteomes" id="UP000825701"/>
    </source>
</evidence>
<dbReference type="Pfam" id="PF13545">
    <property type="entry name" value="HTH_Crp_2"/>
    <property type="match status" value="1"/>
</dbReference>
<dbReference type="EMBL" id="CP081869">
    <property type="protein sequence ID" value="QZO01280.1"/>
    <property type="molecule type" value="Genomic_DNA"/>
</dbReference>
<name>A0A9E6UQP8_9HYPH</name>
<dbReference type="SUPFAM" id="SSF51206">
    <property type="entry name" value="cAMP-binding domain-like"/>
    <property type="match status" value="1"/>
</dbReference>
<dbReference type="RefSeq" id="WP_261404524.1">
    <property type="nucleotide sequence ID" value="NZ_CP081869.1"/>
</dbReference>
<keyword evidence="7" id="KW-1185">Reference proteome</keyword>
<evidence type="ECO:0000256" key="3">
    <source>
        <dbReference type="ARBA" id="ARBA00023163"/>
    </source>
</evidence>
<evidence type="ECO:0000259" key="5">
    <source>
        <dbReference type="Pfam" id="PF13545"/>
    </source>
</evidence>
<keyword evidence="1" id="KW-0805">Transcription regulation</keyword>
<protein>
    <submittedName>
        <fullName evidence="6">Crp/Fnr family transcriptional regulator</fullName>
    </submittedName>
</protein>
<proteinExistence type="predicted"/>
<dbReference type="SUPFAM" id="SSF46785">
    <property type="entry name" value="Winged helix' DNA-binding domain"/>
    <property type="match status" value="1"/>
</dbReference>